<evidence type="ECO:0000256" key="1">
    <source>
        <dbReference type="SAM" id="MobiDB-lite"/>
    </source>
</evidence>
<name>A0A1X0QUF3_RHIZD</name>
<accession>A0A1X0QUF3</accession>
<reference evidence="2" key="1">
    <citation type="journal article" date="2016" name="Proc. Natl. Acad. Sci. U.S.A.">
        <title>Lipid metabolic changes in an early divergent fungus govern the establishment of a mutualistic symbiosis with endobacteria.</title>
        <authorList>
            <person name="Lastovetsky O.A."/>
            <person name="Gaspar M.L."/>
            <person name="Mondo S.J."/>
            <person name="LaButti K.M."/>
            <person name="Sandor L."/>
            <person name="Grigoriev I.V."/>
            <person name="Henry S.A."/>
            <person name="Pawlowska T.E."/>
        </authorList>
    </citation>
    <scope>NUCLEOTIDE SEQUENCE [LARGE SCALE GENOMIC DNA]</scope>
    <source>
        <strain evidence="2">ATCC 52814</strain>
    </source>
</reference>
<gene>
    <name evidence="2" type="ORF">BCV72DRAFT_338019</name>
</gene>
<feature type="region of interest" description="Disordered" evidence="1">
    <location>
        <begin position="72"/>
        <end position="101"/>
    </location>
</feature>
<dbReference type="Proteomes" id="UP000242414">
    <property type="component" value="Unassembled WGS sequence"/>
</dbReference>
<evidence type="ECO:0000313" key="2">
    <source>
        <dbReference type="EMBL" id="ORE03404.1"/>
    </source>
</evidence>
<dbReference type="VEuPathDB" id="FungiDB:BCV72DRAFT_338019"/>
<dbReference type="EMBL" id="KV922005">
    <property type="protein sequence ID" value="ORE03404.1"/>
    <property type="molecule type" value="Genomic_DNA"/>
</dbReference>
<dbReference type="OrthoDB" id="2405292at2759"/>
<protein>
    <submittedName>
        <fullName evidence="2">Uncharacterized protein</fullName>
    </submittedName>
</protein>
<dbReference type="AlphaFoldDB" id="A0A1X0QUF3"/>
<sequence>MHNKQWLSAYFLFFKKKVSSPFSLSFFFFILKMKNTPKSIMKGWVALSAVALGSYLFSKNYTLNRLKEYTKDNSVTSSGKGDSTANTADGQLRRSVNRSLS</sequence>
<feature type="compositionally biased region" description="Polar residues" evidence="1">
    <location>
        <begin position="72"/>
        <end position="89"/>
    </location>
</feature>
<proteinExistence type="predicted"/>
<organism evidence="2">
    <name type="scientific">Rhizopus microsporus var. microsporus</name>
    <dbReference type="NCBI Taxonomy" id="86635"/>
    <lineage>
        <taxon>Eukaryota</taxon>
        <taxon>Fungi</taxon>
        <taxon>Fungi incertae sedis</taxon>
        <taxon>Mucoromycota</taxon>
        <taxon>Mucoromycotina</taxon>
        <taxon>Mucoromycetes</taxon>
        <taxon>Mucorales</taxon>
        <taxon>Mucorineae</taxon>
        <taxon>Rhizopodaceae</taxon>
        <taxon>Rhizopus</taxon>
    </lineage>
</organism>